<evidence type="ECO:0000313" key="2">
    <source>
        <dbReference type="EMBL" id="KAF9462880.1"/>
    </source>
</evidence>
<gene>
    <name evidence="2" type="ORF">BDZ94DRAFT_654746</name>
</gene>
<evidence type="ECO:0000313" key="3">
    <source>
        <dbReference type="Proteomes" id="UP000807353"/>
    </source>
</evidence>
<keyword evidence="1" id="KW-0472">Membrane</keyword>
<feature type="transmembrane region" description="Helical" evidence="1">
    <location>
        <begin position="12"/>
        <end position="33"/>
    </location>
</feature>
<protein>
    <submittedName>
        <fullName evidence="2">Uncharacterized protein</fullName>
    </submittedName>
</protein>
<reference evidence="2" key="1">
    <citation type="submission" date="2020-11" db="EMBL/GenBank/DDBJ databases">
        <authorList>
            <consortium name="DOE Joint Genome Institute"/>
            <person name="Ahrendt S."/>
            <person name="Riley R."/>
            <person name="Andreopoulos W."/>
            <person name="Labutti K."/>
            <person name="Pangilinan J."/>
            <person name="Ruiz-Duenas F.J."/>
            <person name="Barrasa J.M."/>
            <person name="Sanchez-Garcia M."/>
            <person name="Camarero S."/>
            <person name="Miyauchi S."/>
            <person name="Serrano A."/>
            <person name="Linde D."/>
            <person name="Babiker R."/>
            <person name="Drula E."/>
            <person name="Ayuso-Fernandez I."/>
            <person name="Pacheco R."/>
            <person name="Padilla G."/>
            <person name="Ferreira P."/>
            <person name="Barriuso J."/>
            <person name="Kellner H."/>
            <person name="Castanera R."/>
            <person name="Alfaro M."/>
            <person name="Ramirez L."/>
            <person name="Pisabarro A.G."/>
            <person name="Kuo A."/>
            <person name="Tritt A."/>
            <person name="Lipzen A."/>
            <person name="He G."/>
            <person name="Yan M."/>
            <person name="Ng V."/>
            <person name="Cullen D."/>
            <person name="Martin F."/>
            <person name="Rosso M.-N."/>
            <person name="Henrissat B."/>
            <person name="Hibbett D."/>
            <person name="Martinez A.T."/>
            <person name="Grigoriev I.V."/>
        </authorList>
    </citation>
    <scope>NUCLEOTIDE SEQUENCE</scope>
    <source>
        <strain evidence="2">CBS 247.69</strain>
    </source>
</reference>
<feature type="transmembrane region" description="Helical" evidence="1">
    <location>
        <begin position="124"/>
        <end position="146"/>
    </location>
</feature>
<evidence type="ECO:0000256" key="1">
    <source>
        <dbReference type="SAM" id="Phobius"/>
    </source>
</evidence>
<keyword evidence="3" id="KW-1185">Reference proteome</keyword>
<keyword evidence="1" id="KW-1133">Transmembrane helix</keyword>
<dbReference type="OrthoDB" id="3339358at2759"/>
<accession>A0A9P6CI21</accession>
<feature type="transmembrane region" description="Helical" evidence="1">
    <location>
        <begin position="53"/>
        <end position="71"/>
    </location>
</feature>
<keyword evidence="1" id="KW-0812">Transmembrane</keyword>
<sequence>MSRFGGHKTSGSIQWLHDITTVFPLLPSLIAYVGPSWSLPPFTPRQFIYSNDLIPFLFAPWSTAASFSTLLSRGFQVFLFWRLPEVSVLYCYPLWILIALLRMITGYVLSRSVGWAYPSLFRHWALYETSGGFGPPIVAYLLLFGGTEILKKNFVPNLKGRELQAVVGICALLSWLDDAPWTYGVAIILGATCALGHGLLNTSIKRTAHPLMLDGQKSRPALRKQTLMGSVMLSLFAISLPHGLYRLTGTSAPPEMPPSPSHNSPLLEILILSHPRPNVTAATAIMKTTLNSYLPFLSPNVALSAFTHSTDHQAFMNARDTFKNTNIDFFVDSDSHPDAISGQYLHLAEAFRWTSEKQASQAEWIMLVEDDFPLCGGEAGWNVVKNVMGVLEHNRVDSKQTSRKLGGFVGTGGSGLIIHHTLLPILILLMNTHAEISSKISPNATRRPADLVIQDCLLGADPLCPRQESGGGGLVITSRLIMDHIGGMATTNKYKAYNEDKWRCGWRHPFHGRPEVEVVVV</sequence>
<proteinExistence type="predicted"/>
<dbReference type="EMBL" id="MU150267">
    <property type="protein sequence ID" value="KAF9462880.1"/>
    <property type="molecule type" value="Genomic_DNA"/>
</dbReference>
<dbReference type="Proteomes" id="UP000807353">
    <property type="component" value="Unassembled WGS sequence"/>
</dbReference>
<organism evidence="2 3">
    <name type="scientific">Collybia nuda</name>
    <dbReference type="NCBI Taxonomy" id="64659"/>
    <lineage>
        <taxon>Eukaryota</taxon>
        <taxon>Fungi</taxon>
        <taxon>Dikarya</taxon>
        <taxon>Basidiomycota</taxon>
        <taxon>Agaricomycotina</taxon>
        <taxon>Agaricomycetes</taxon>
        <taxon>Agaricomycetidae</taxon>
        <taxon>Agaricales</taxon>
        <taxon>Tricholomatineae</taxon>
        <taxon>Clitocybaceae</taxon>
        <taxon>Collybia</taxon>
    </lineage>
</organism>
<name>A0A9P6CI21_9AGAR</name>
<feature type="transmembrane region" description="Helical" evidence="1">
    <location>
        <begin position="83"/>
        <end position="104"/>
    </location>
</feature>
<dbReference type="AlphaFoldDB" id="A0A9P6CI21"/>
<comment type="caution">
    <text evidence="2">The sequence shown here is derived from an EMBL/GenBank/DDBJ whole genome shotgun (WGS) entry which is preliminary data.</text>
</comment>